<proteinExistence type="predicted"/>
<dbReference type="OrthoDB" id="9790406at2"/>
<name>A0A1X7E0H3_TRICW</name>
<dbReference type="GeneID" id="95551546"/>
<dbReference type="InterPro" id="IPR036061">
    <property type="entry name" value="CheW-like_dom_sf"/>
</dbReference>
<dbReference type="STRING" id="28094.SAMN06295900_104314"/>
<organism evidence="2 3">
    <name type="scientific">Trinickia caryophylli</name>
    <name type="common">Paraburkholderia caryophylli</name>
    <dbReference type="NCBI Taxonomy" id="28094"/>
    <lineage>
        <taxon>Bacteria</taxon>
        <taxon>Pseudomonadati</taxon>
        <taxon>Pseudomonadota</taxon>
        <taxon>Betaproteobacteria</taxon>
        <taxon>Burkholderiales</taxon>
        <taxon>Burkholderiaceae</taxon>
        <taxon>Trinickia</taxon>
    </lineage>
</organism>
<dbReference type="RefSeq" id="WP_085227072.1">
    <property type="nucleotide sequence ID" value="NZ_BSQD01000005.1"/>
</dbReference>
<keyword evidence="3" id="KW-1185">Reference proteome</keyword>
<accession>A0A1X7E0H3</accession>
<dbReference type="GO" id="GO:0006935">
    <property type="term" value="P:chemotaxis"/>
    <property type="evidence" value="ECO:0007669"/>
    <property type="project" value="InterPro"/>
</dbReference>
<dbReference type="Gene3D" id="2.30.30.40">
    <property type="entry name" value="SH3 Domains"/>
    <property type="match status" value="1"/>
</dbReference>
<feature type="domain" description="CheW-like" evidence="1">
    <location>
        <begin position="17"/>
        <end position="161"/>
    </location>
</feature>
<dbReference type="EMBL" id="FXAH01000004">
    <property type="protein sequence ID" value="SMF25130.1"/>
    <property type="molecule type" value="Genomic_DNA"/>
</dbReference>
<evidence type="ECO:0000313" key="3">
    <source>
        <dbReference type="Proteomes" id="UP000192911"/>
    </source>
</evidence>
<dbReference type="Proteomes" id="UP000192911">
    <property type="component" value="Unassembled WGS sequence"/>
</dbReference>
<dbReference type="GO" id="GO:0005829">
    <property type="term" value="C:cytosol"/>
    <property type="evidence" value="ECO:0007669"/>
    <property type="project" value="TreeGrafter"/>
</dbReference>
<dbReference type="SUPFAM" id="SSF50341">
    <property type="entry name" value="CheW-like"/>
    <property type="match status" value="1"/>
</dbReference>
<reference evidence="3" key="1">
    <citation type="submission" date="2017-04" db="EMBL/GenBank/DDBJ databases">
        <authorList>
            <person name="Varghese N."/>
            <person name="Submissions S."/>
        </authorList>
    </citation>
    <scope>NUCLEOTIDE SEQUENCE [LARGE SCALE GENOMIC DNA]</scope>
    <source>
        <strain evidence="3">Ballard 720</strain>
    </source>
</reference>
<dbReference type="AlphaFoldDB" id="A0A1X7E0H3"/>
<gene>
    <name evidence="2" type="ORF">SAMN06295900_104314</name>
</gene>
<sequence>MNRSTQPDSTPPAAQHSAQYLTFVLGGEMFGIGILTIKEIIEFHDVTPVPMMPRTVRGVINLRGAVVPVVDLQARFGRDPRPVTKRTCIVIVELGAGSDVPVVGVVVDGVSEVLDIAAADIEPAPAFGAQLRTDFIAGMAKVRERFVILLSVEHVLAIDDLAELVGERHAASPELSY</sequence>
<dbReference type="Gene3D" id="2.40.50.180">
    <property type="entry name" value="CheA-289, Domain 4"/>
    <property type="match status" value="1"/>
</dbReference>
<evidence type="ECO:0000313" key="2">
    <source>
        <dbReference type="EMBL" id="SMF25130.1"/>
    </source>
</evidence>
<dbReference type="PANTHER" id="PTHR22617:SF41">
    <property type="entry name" value="CHEMOTAXIS SIGNAL TRANSDUCTION SYSTEM ADAPTOR PROTEIN CHEW"/>
    <property type="match status" value="1"/>
</dbReference>
<dbReference type="Pfam" id="PF01584">
    <property type="entry name" value="CheW"/>
    <property type="match status" value="1"/>
</dbReference>
<protein>
    <submittedName>
        <fullName evidence="2">Purine-binding chemotaxis protein CheW</fullName>
    </submittedName>
</protein>
<evidence type="ECO:0000259" key="1">
    <source>
        <dbReference type="PROSITE" id="PS50851"/>
    </source>
</evidence>
<dbReference type="SMART" id="SM00260">
    <property type="entry name" value="CheW"/>
    <property type="match status" value="1"/>
</dbReference>
<dbReference type="PANTHER" id="PTHR22617">
    <property type="entry name" value="CHEMOTAXIS SENSOR HISTIDINE KINASE-RELATED"/>
    <property type="match status" value="1"/>
</dbReference>
<dbReference type="InterPro" id="IPR039315">
    <property type="entry name" value="CheW"/>
</dbReference>
<dbReference type="InterPro" id="IPR002545">
    <property type="entry name" value="CheW-lke_dom"/>
</dbReference>
<dbReference type="GO" id="GO:0007165">
    <property type="term" value="P:signal transduction"/>
    <property type="evidence" value="ECO:0007669"/>
    <property type="project" value="InterPro"/>
</dbReference>
<dbReference type="PROSITE" id="PS50851">
    <property type="entry name" value="CHEW"/>
    <property type="match status" value="1"/>
</dbReference>